<feature type="non-terminal residue" evidence="1">
    <location>
        <position position="1"/>
    </location>
</feature>
<evidence type="ECO:0000313" key="1">
    <source>
        <dbReference type="EMBL" id="CAE8742555.1"/>
    </source>
</evidence>
<name>A0A813M0B7_POLGL</name>
<dbReference type="Proteomes" id="UP000626109">
    <property type="component" value="Unassembled WGS sequence"/>
</dbReference>
<dbReference type="EMBL" id="CAJNNW010037513">
    <property type="protein sequence ID" value="CAE8742555.1"/>
    <property type="molecule type" value="Genomic_DNA"/>
</dbReference>
<dbReference type="AlphaFoldDB" id="A0A813M0B7"/>
<evidence type="ECO:0000313" key="2">
    <source>
        <dbReference type="Proteomes" id="UP000626109"/>
    </source>
</evidence>
<feature type="non-terminal residue" evidence="1">
    <location>
        <position position="112"/>
    </location>
</feature>
<accession>A0A813M0B7</accession>
<sequence length="112" mass="13229">VVQGTLWDGSDNPLVESYEFTGFSRDVLNRCFVADRVTLIQGRRSFWDKSRTVFMYWQTTGKRWALVQRWDKDTDLLVKVRSGEERGWAFQIQKQGQGLWSEYGKGSWKDVR</sequence>
<proteinExistence type="predicted"/>
<gene>
    <name evidence="1" type="ORF">PGLA2088_LOCUS51025</name>
</gene>
<protein>
    <submittedName>
        <fullName evidence="1">Uncharacterized protein</fullName>
    </submittedName>
</protein>
<organism evidence="1 2">
    <name type="scientific">Polarella glacialis</name>
    <name type="common">Dinoflagellate</name>
    <dbReference type="NCBI Taxonomy" id="89957"/>
    <lineage>
        <taxon>Eukaryota</taxon>
        <taxon>Sar</taxon>
        <taxon>Alveolata</taxon>
        <taxon>Dinophyceae</taxon>
        <taxon>Suessiales</taxon>
        <taxon>Suessiaceae</taxon>
        <taxon>Polarella</taxon>
    </lineage>
</organism>
<reference evidence="1" key="1">
    <citation type="submission" date="2021-02" db="EMBL/GenBank/DDBJ databases">
        <authorList>
            <person name="Dougan E. K."/>
            <person name="Rhodes N."/>
            <person name="Thang M."/>
            <person name="Chan C."/>
        </authorList>
    </citation>
    <scope>NUCLEOTIDE SEQUENCE</scope>
</reference>
<comment type="caution">
    <text evidence="1">The sequence shown here is derived from an EMBL/GenBank/DDBJ whole genome shotgun (WGS) entry which is preliminary data.</text>
</comment>